<dbReference type="FunFam" id="2.60.40.420:FF:000045">
    <property type="entry name" value="Laccase 2"/>
    <property type="match status" value="1"/>
</dbReference>
<dbReference type="AlphaFoldDB" id="A0A8E2JQ00"/>
<dbReference type="InterPro" id="IPR001117">
    <property type="entry name" value="Cu-oxidase_2nd"/>
</dbReference>
<dbReference type="CDD" id="cd13901">
    <property type="entry name" value="CuRO_3_MaLCC_like"/>
    <property type="match status" value="1"/>
</dbReference>
<evidence type="ECO:0000313" key="9">
    <source>
        <dbReference type="EMBL" id="OCL05339.1"/>
    </source>
</evidence>
<dbReference type="InterPro" id="IPR002355">
    <property type="entry name" value="Cu_oxidase_Cu_BS"/>
</dbReference>
<evidence type="ECO:0000256" key="5">
    <source>
        <dbReference type="SAM" id="SignalP"/>
    </source>
</evidence>
<dbReference type="InterPro" id="IPR045087">
    <property type="entry name" value="Cu-oxidase_fam"/>
</dbReference>
<evidence type="ECO:0000256" key="4">
    <source>
        <dbReference type="ARBA" id="ARBA00023008"/>
    </source>
</evidence>
<feature type="domain" description="Plastocyanin-like" evidence="7">
    <location>
        <begin position="417"/>
        <end position="542"/>
    </location>
</feature>
<dbReference type="SUPFAM" id="SSF49503">
    <property type="entry name" value="Cupredoxins"/>
    <property type="match status" value="3"/>
</dbReference>
<comment type="similarity">
    <text evidence="1">Belongs to the multicopper oxidase family.</text>
</comment>
<keyword evidence="2" id="KW-0479">Metal-binding</keyword>
<dbReference type="PANTHER" id="PTHR11709:SF71">
    <property type="entry name" value="OXIDOREDUCTASE TPCJ"/>
    <property type="match status" value="1"/>
</dbReference>
<dbReference type="Pfam" id="PF07731">
    <property type="entry name" value="Cu-oxidase_2"/>
    <property type="match status" value="1"/>
</dbReference>
<protein>
    <submittedName>
        <fullName evidence="9">Laccase-like multicopper oxidase</fullName>
    </submittedName>
</protein>
<dbReference type="CDD" id="cd13880">
    <property type="entry name" value="CuRO_2_MaLCC_like"/>
    <property type="match status" value="1"/>
</dbReference>
<feature type="domain" description="Plastocyanin-like" evidence="6">
    <location>
        <begin position="205"/>
        <end position="350"/>
    </location>
</feature>
<evidence type="ECO:0000313" key="10">
    <source>
        <dbReference type="Proteomes" id="UP000250140"/>
    </source>
</evidence>
<evidence type="ECO:0000259" key="6">
    <source>
        <dbReference type="Pfam" id="PF00394"/>
    </source>
</evidence>
<feature type="chain" id="PRO_5034567213" evidence="5">
    <location>
        <begin position="22"/>
        <end position="594"/>
    </location>
</feature>
<reference evidence="9 10" key="1">
    <citation type="journal article" date="2016" name="Nat. Commun.">
        <title>Ectomycorrhizal ecology is imprinted in the genome of the dominant symbiotic fungus Cenococcum geophilum.</title>
        <authorList>
            <consortium name="DOE Joint Genome Institute"/>
            <person name="Peter M."/>
            <person name="Kohler A."/>
            <person name="Ohm R.A."/>
            <person name="Kuo A."/>
            <person name="Krutzmann J."/>
            <person name="Morin E."/>
            <person name="Arend M."/>
            <person name="Barry K.W."/>
            <person name="Binder M."/>
            <person name="Choi C."/>
            <person name="Clum A."/>
            <person name="Copeland A."/>
            <person name="Grisel N."/>
            <person name="Haridas S."/>
            <person name="Kipfer T."/>
            <person name="LaButti K."/>
            <person name="Lindquist E."/>
            <person name="Lipzen A."/>
            <person name="Maire R."/>
            <person name="Meier B."/>
            <person name="Mihaltcheva S."/>
            <person name="Molinier V."/>
            <person name="Murat C."/>
            <person name="Poggeler S."/>
            <person name="Quandt C.A."/>
            <person name="Sperisen C."/>
            <person name="Tritt A."/>
            <person name="Tisserant E."/>
            <person name="Crous P.W."/>
            <person name="Henrissat B."/>
            <person name="Nehls U."/>
            <person name="Egli S."/>
            <person name="Spatafora J.W."/>
            <person name="Grigoriev I.V."/>
            <person name="Martin F.M."/>
        </authorList>
    </citation>
    <scope>NUCLEOTIDE SEQUENCE [LARGE SCALE GENOMIC DNA]</scope>
    <source>
        <strain evidence="9 10">CBS 207.34</strain>
    </source>
</reference>
<evidence type="ECO:0000256" key="2">
    <source>
        <dbReference type="ARBA" id="ARBA00022723"/>
    </source>
</evidence>
<sequence>MFTSIATKACLLALLSQKVLSAALPHVVAPLGSETLDARDSVCTNSPTTRSCWTNGYSVSTDMDEKYPNTGNTVSYNLEITNTTLSPDGVSRDMLVINGQYPGPVITANWGDTISITVKNSLENNGTGIHWHGIRQLNSNQMDGTNGLTECPIAPGQTKTYTFRATQYGTSWYHSHYSVQYGDGVVGTIVIHGPATSNYDLDLGPLPMTDWFHTPFFTVNAEALHAGGPPTADNVLINGSMTSSAGGKYATTTLTPGKKHLLRLANTGINNFLHVSLDGHPFTVIASDFTPIVPYTTTSVVLAVGQRYDVIINANQTVGNYWLRVGTGGGQCDGPNANAANIRSIFSYVGAPSGNPTSNGIILPTGCYDETTVTPYVKTNVPSNTPTDLEITFTQTASQGNLVQWLINSSAILINWEKPTLQYVIDGNTSYPKSDNVITIGTANTWQYWVIQSAASNPELPHPIHLHGHDFYVLGQGSGAWSGDLSTLSLTNPIRRDTATLPANGFLVLAFESDNPGAWLMHCHIPFHISAGLGLQFLERPGDILSSIGDLSGFKQGCSTWDSYENSISGFDMGDSGLKVRQPISPRAPLINAA</sequence>
<dbReference type="OrthoDB" id="2121828at2759"/>
<dbReference type="FunFam" id="2.60.40.420:FF:000021">
    <property type="entry name" value="Extracellular dihydrogeodin oxidase/laccase"/>
    <property type="match status" value="1"/>
</dbReference>
<dbReference type="InterPro" id="IPR033138">
    <property type="entry name" value="Cu_oxidase_CS"/>
</dbReference>
<feature type="domain" description="Plastocyanin-like" evidence="8">
    <location>
        <begin position="80"/>
        <end position="194"/>
    </location>
</feature>
<dbReference type="PANTHER" id="PTHR11709">
    <property type="entry name" value="MULTI-COPPER OXIDASE"/>
    <property type="match status" value="1"/>
</dbReference>
<dbReference type="Proteomes" id="UP000250140">
    <property type="component" value="Unassembled WGS sequence"/>
</dbReference>
<dbReference type="InterPro" id="IPR011707">
    <property type="entry name" value="Cu-oxidase-like_N"/>
</dbReference>
<dbReference type="InterPro" id="IPR008972">
    <property type="entry name" value="Cupredoxin"/>
</dbReference>
<dbReference type="InterPro" id="IPR011706">
    <property type="entry name" value="Cu-oxidase_C"/>
</dbReference>
<proteinExistence type="inferred from homology"/>
<dbReference type="CDD" id="cd13854">
    <property type="entry name" value="CuRO_1_MaLCC_like"/>
    <property type="match status" value="1"/>
</dbReference>
<evidence type="ECO:0000259" key="8">
    <source>
        <dbReference type="Pfam" id="PF07732"/>
    </source>
</evidence>
<evidence type="ECO:0000256" key="3">
    <source>
        <dbReference type="ARBA" id="ARBA00023002"/>
    </source>
</evidence>
<accession>A0A8E2JQ00</accession>
<dbReference type="GO" id="GO:0005507">
    <property type="term" value="F:copper ion binding"/>
    <property type="evidence" value="ECO:0007669"/>
    <property type="project" value="InterPro"/>
</dbReference>
<keyword evidence="10" id="KW-1185">Reference proteome</keyword>
<feature type="signal peptide" evidence="5">
    <location>
        <begin position="1"/>
        <end position="21"/>
    </location>
</feature>
<gene>
    <name evidence="9" type="ORF">AOQ84DRAFT_99041</name>
</gene>
<dbReference type="Gene3D" id="2.60.40.420">
    <property type="entry name" value="Cupredoxins - blue copper proteins"/>
    <property type="match status" value="3"/>
</dbReference>
<dbReference type="PROSITE" id="PS00079">
    <property type="entry name" value="MULTICOPPER_OXIDASE1"/>
    <property type="match status" value="1"/>
</dbReference>
<dbReference type="Pfam" id="PF07732">
    <property type="entry name" value="Cu-oxidase_3"/>
    <property type="match status" value="1"/>
</dbReference>
<keyword evidence="5" id="KW-0732">Signal</keyword>
<dbReference type="PROSITE" id="PS00080">
    <property type="entry name" value="MULTICOPPER_OXIDASE2"/>
    <property type="match status" value="1"/>
</dbReference>
<organism evidence="9 10">
    <name type="scientific">Glonium stellatum</name>
    <dbReference type="NCBI Taxonomy" id="574774"/>
    <lineage>
        <taxon>Eukaryota</taxon>
        <taxon>Fungi</taxon>
        <taxon>Dikarya</taxon>
        <taxon>Ascomycota</taxon>
        <taxon>Pezizomycotina</taxon>
        <taxon>Dothideomycetes</taxon>
        <taxon>Pleosporomycetidae</taxon>
        <taxon>Gloniales</taxon>
        <taxon>Gloniaceae</taxon>
        <taxon>Glonium</taxon>
    </lineage>
</organism>
<dbReference type="EMBL" id="KV750315">
    <property type="protein sequence ID" value="OCL05339.1"/>
    <property type="molecule type" value="Genomic_DNA"/>
</dbReference>
<name>A0A8E2JQ00_9PEZI</name>
<keyword evidence="3" id="KW-0560">Oxidoreductase</keyword>
<evidence type="ECO:0000256" key="1">
    <source>
        <dbReference type="ARBA" id="ARBA00010609"/>
    </source>
</evidence>
<keyword evidence="4" id="KW-0186">Copper</keyword>
<evidence type="ECO:0000259" key="7">
    <source>
        <dbReference type="Pfam" id="PF07731"/>
    </source>
</evidence>
<dbReference type="GO" id="GO:0016491">
    <property type="term" value="F:oxidoreductase activity"/>
    <property type="evidence" value="ECO:0007669"/>
    <property type="project" value="UniProtKB-KW"/>
</dbReference>
<dbReference type="Pfam" id="PF00394">
    <property type="entry name" value="Cu-oxidase"/>
    <property type="match status" value="1"/>
</dbReference>